<keyword evidence="1" id="KW-0472">Membrane</keyword>
<dbReference type="EMBL" id="DTHB01000027">
    <property type="protein sequence ID" value="HGB14303.1"/>
    <property type="molecule type" value="Genomic_DNA"/>
</dbReference>
<keyword evidence="1" id="KW-1133">Transmembrane helix</keyword>
<feature type="transmembrane region" description="Helical" evidence="1">
    <location>
        <begin position="6"/>
        <end position="28"/>
    </location>
</feature>
<evidence type="ECO:0000256" key="1">
    <source>
        <dbReference type="SAM" id="Phobius"/>
    </source>
</evidence>
<dbReference type="InterPro" id="IPR017592">
    <property type="entry name" value="Pilus_assmbl_Flp-typ_CpaB"/>
</dbReference>
<proteinExistence type="predicted"/>
<dbReference type="InterPro" id="IPR031571">
    <property type="entry name" value="RcpC_dom"/>
</dbReference>
<evidence type="ECO:0000313" key="3">
    <source>
        <dbReference type="EMBL" id="HGB14303.1"/>
    </source>
</evidence>
<sequence>MRRLPPWFWLALALVFGALATFMALGWLKGQSRKQAGVNMEMKPIVVAAKDLDPASALGQDQVVVRHWPRENCPKGSFTRVEDVVGRVTAYPFGAGEPILEIKLAPQGVAPGLTALLDSEKRAMTVKVDEASGVAGFLSPDNRVDVVVTMEKGEYQKDPVAKVILQNLRVLGTGQRIEKRPGEKPQVVPTVTLEVTPQEGERLALAAKEGSIALVLRGQKDQEIVHTQGVRIASLLRGAYPLMTDGNHAEEAAKGPARRQVEVIKGLQRQAVDFSHAPAEPISE</sequence>
<accession>A0A7C3SI74</accession>
<comment type="caution">
    <text evidence="3">The sequence shown here is derived from an EMBL/GenBank/DDBJ whole genome shotgun (WGS) entry which is preliminary data.</text>
</comment>
<gene>
    <name evidence="3" type="primary">cpaB</name>
    <name evidence="3" type="ORF">ENV62_03565</name>
</gene>
<dbReference type="InterPro" id="IPR013974">
    <property type="entry name" value="SAF"/>
</dbReference>
<dbReference type="NCBIfam" id="TIGR03177">
    <property type="entry name" value="pilus_cpaB"/>
    <property type="match status" value="1"/>
</dbReference>
<dbReference type="Pfam" id="PF16976">
    <property type="entry name" value="RcpC"/>
    <property type="match status" value="1"/>
</dbReference>
<reference evidence="3" key="1">
    <citation type="journal article" date="2020" name="mSystems">
        <title>Genome- and Community-Level Interaction Insights into Carbon Utilization and Element Cycling Functions of Hydrothermarchaeota in Hydrothermal Sediment.</title>
        <authorList>
            <person name="Zhou Z."/>
            <person name="Liu Y."/>
            <person name="Xu W."/>
            <person name="Pan J."/>
            <person name="Luo Z.H."/>
            <person name="Li M."/>
        </authorList>
    </citation>
    <scope>NUCLEOTIDE SEQUENCE [LARGE SCALE GENOMIC DNA]</scope>
    <source>
        <strain evidence="3">SpSt-776</strain>
    </source>
</reference>
<feature type="domain" description="SAF" evidence="2">
    <location>
        <begin position="43"/>
        <end position="105"/>
    </location>
</feature>
<evidence type="ECO:0000259" key="2">
    <source>
        <dbReference type="SMART" id="SM00858"/>
    </source>
</evidence>
<keyword evidence="1" id="KW-0812">Transmembrane</keyword>
<name>A0A7C3SI74_9BACT</name>
<organism evidence="3">
    <name type="scientific">Desulfobacca acetoxidans</name>
    <dbReference type="NCBI Taxonomy" id="60893"/>
    <lineage>
        <taxon>Bacteria</taxon>
        <taxon>Pseudomonadati</taxon>
        <taxon>Thermodesulfobacteriota</taxon>
        <taxon>Desulfobaccia</taxon>
        <taxon>Desulfobaccales</taxon>
        <taxon>Desulfobaccaceae</taxon>
        <taxon>Desulfobacca</taxon>
    </lineage>
</organism>
<dbReference type="CDD" id="cd11614">
    <property type="entry name" value="SAF_CpaB_FlgA_like"/>
    <property type="match status" value="1"/>
</dbReference>
<dbReference type="Pfam" id="PF08666">
    <property type="entry name" value="SAF"/>
    <property type="match status" value="1"/>
</dbReference>
<dbReference type="SMART" id="SM00858">
    <property type="entry name" value="SAF"/>
    <property type="match status" value="1"/>
</dbReference>
<dbReference type="AlphaFoldDB" id="A0A7C3SI74"/>
<protein>
    <submittedName>
        <fullName evidence="3">Flp pilus assembly protein CpaB</fullName>
    </submittedName>
</protein>